<evidence type="ECO:0000313" key="7">
    <source>
        <dbReference type="Proteomes" id="UP000316584"/>
    </source>
</evidence>
<feature type="short sequence motif" description="GXGXXG" evidence="4">
    <location>
        <begin position="15"/>
        <end position="20"/>
    </location>
</feature>
<evidence type="ECO:0000256" key="2">
    <source>
        <dbReference type="ARBA" id="ARBA00022963"/>
    </source>
</evidence>
<keyword evidence="3 4" id="KW-0443">Lipid metabolism</keyword>
<feature type="domain" description="PNPLA" evidence="5">
    <location>
        <begin position="11"/>
        <end position="181"/>
    </location>
</feature>
<dbReference type="OrthoDB" id="9807112at2"/>
<dbReference type="GO" id="GO:0016787">
    <property type="term" value="F:hydrolase activity"/>
    <property type="evidence" value="ECO:0007669"/>
    <property type="project" value="UniProtKB-UniRule"/>
</dbReference>
<dbReference type="Pfam" id="PF01734">
    <property type="entry name" value="Patatin"/>
    <property type="match status" value="1"/>
</dbReference>
<feature type="active site" description="Nucleophile" evidence="4">
    <location>
        <position position="44"/>
    </location>
</feature>
<evidence type="ECO:0000256" key="4">
    <source>
        <dbReference type="PROSITE-ProRule" id="PRU01161"/>
    </source>
</evidence>
<feature type="short sequence motif" description="GXSXG" evidence="4">
    <location>
        <begin position="42"/>
        <end position="46"/>
    </location>
</feature>
<evidence type="ECO:0000259" key="5">
    <source>
        <dbReference type="PROSITE" id="PS51635"/>
    </source>
</evidence>
<evidence type="ECO:0000256" key="1">
    <source>
        <dbReference type="ARBA" id="ARBA00022801"/>
    </source>
</evidence>
<evidence type="ECO:0000256" key="3">
    <source>
        <dbReference type="ARBA" id="ARBA00023098"/>
    </source>
</evidence>
<feature type="short sequence motif" description="DGA/G" evidence="4">
    <location>
        <begin position="168"/>
        <end position="170"/>
    </location>
</feature>
<name>A0A518N2Z6_9GAMM</name>
<dbReference type="KEGG" id="lug:FPZ22_04765"/>
<dbReference type="PANTHER" id="PTHR14226">
    <property type="entry name" value="NEUROPATHY TARGET ESTERASE/SWISS CHEESE D.MELANOGASTER"/>
    <property type="match status" value="1"/>
</dbReference>
<gene>
    <name evidence="6" type="ORF">FPZ22_04765</name>
</gene>
<dbReference type="InterPro" id="IPR050301">
    <property type="entry name" value="NTE"/>
</dbReference>
<organism evidence="6 7">
    <name type="scientific">Luteimonas granuli</name>
    <dbReference type="NCBI Taxonomy" id="1176533"/>
    <lineage>
        <taxon>Bacteria</taxon>
        <taxon>Pseudomonadati</taxon>
        <taxon>Pseudomonadota</taxon>
        <taxon>Gammaproteobacteria</taxon>
        <taxon>Lysobacterales</taxon>
        <taxon>Lysobacteraceae</taxon>
        <taxon>Luteimonas</taxon>
    </lineage>
</organism>
<sequence>MSGPGPTRTAFVLAGGGSLGAVQVGMLKALADHGIAPDFVVGASVGALNGARYAAEPHGDGVAHLERTWLRLRRADIFPLTMRDAALCLLGRRGHFAQPHRLRALIESELPCRRLEDMPLPCHVVATDVLDGTEVVISSGDAGTALLASTALPAVFPPVEIGGRALMDGGISSNTPIAAAVSLGATRAFVLPTGSSCALDAPPRGAIAMALHALNLLAMRQLLADIDRFASRCQLIVVPPLCPLAVHAYDFSRTGSLIARAEAASREWLARDMRPADPRWALLPHRHRAPEAVG</sequence>
<keyword evidence="2 4" id="KW-0442">Lipid degradation</keyword>
<reference evidence="6 7" key="1">
    <citation type="submission" date="2019-07" db="EMBL/GenBank/DDBJ databases">
        <title>Full genome sequence of Luteimonas sp. Gr-4.</title>
        <authorList>
            <person name="Im W.-T."/>
        </authorList>
    </citation>
    <scope>NUCLEOTIDE SEQUENCE [LARGE SCALE GENOMIC DNA]</scope>
    <source>
        <strain evidence="6 7">Gr-4</strain>
    </source>
</reference>
<dbReference type="GO" id="GO:0016042">
    <property type="term" value="P:lipid catabolic process"/>
    <property type="evidence" value="ECO:0007669"/>
    <property type="project" value="UniProtKB-UniRule"/>
</dbReference>
<dbReference type="CDD" id="cd07209">
    <property type="entry name" value="Pat_hypo_Ecoli_Z1214_like"/>
    <property type="match status" value="1"/>
</dbReference>
<dbReference type="RefSeq" id="WP_144890894.1">
    <property type="nucleotide sequence ID" value="NZ_CP042218.1"/>
</dbReference>
<feature type="active site" description="Proton acceptor" evidence="4">
    <location>
        <position position="168"/>
    </location>
</feature>
<dbReference type="PROSITE" id="PS51635">
    <property type="entry name" value="PNPLA"/>
    <property type="match status" value="1"/>
</dbReference>
<accession>A0A518N2Z6</accession>
<dbReference type="InterPro" id="IPR016035">
    <property type="entry name" value="Acyl_Trfase/lysoPLipase"/>
</dbReference>
<dbReference type="InterPro" id="IPR002641">
    <property type="entry name" value="PNPLA_dom"/>
</dbReference>
<protein>
    <submittedName>
        <fullName evidence="6">Patatin-like phospholipase family protein</fullName>
    </submittedName>
</protein>
<dbReference type="Proteomes" id="UP000316584">
    <property type="component" value="Chromosome"/>
</dbReference>
<dbReference type="EMBL" id="CP042218">
    <property type="protein sequence ID" value="QDW66290.1"/>
    <property type="molecule type" value="Genomic_DNA"/>
</dbReference>
<dbReference type="SUPFAM" id="SSF52151">
    <property type="entry name" value="FabD/lysophospholipase-like"/>
    <property type="match status" value="1"/>
</dbReference>
<proteinExistence type="predicted"/>
<dbReference type="PANTHER" id="PTHR14226:SF29">
    <property type="entry name" value="NEUROPATHY TARGET ESTERASE SWS"/>
    <property type="match status" value="1"/>
</dbReference>
<dbReference type="Gene3D" id="3.40.1090.10">
    <property type="entry name" value="Cytosolic phospholipase A2 catalytic domain"/>
    <property type="match status" value="2"/>
</dbReference>
<keyword evidence="1 4" id="KW-0378">Hydrolase</keyword>
<dbReference type="AlphaFoldDB" id="A0A518N2Z6"/>
<keyword evidence="7" id="KW-1185">Reference proteome</keyword>
<evidence type="ECO:0000313" key="6">
    <source>
        <dbReference type="EMBL" id="QDW66290.1"/>
    </source>
</evidence>